<reference evidence="3 4" key="1">
    <citation type="submission" date="2018-04" db="EMBL/GenBank/DDBJ databases">
        <title>Genomic Encyclopedia of Archaeal and Bacterial Type Strains, Phase II (KMG-II): from individual species to whole genera.</title>
        <authorList>
            <person name="Goeker M."/>
        </authorList>
    </citation>
    <scope>NUCLEOTIDE SEQUENCE [LARGE SCALE GENOMIC DNA]</scope>
    <source>
        <strain evidence="3 4">DSM 100162</strain>
    </source>
</reference>
<feature type="domain" description="DUF4397" evidence="2">
    <location>
        <begin position="37"/>
        <end position="165"/>
    </location>
</feature>
<gene>
    <name evidence="3" type="ORF">C8N40_106176</name>
</gene>
<dbReference type="RefSeq" id="WP_108212244.1">
    <property type="nucleotide sequence ID" value="NZ_QBKI01000006.1"/>
</dbReference>
<sequence>MKNILYKSFLVLAAGLMLGACEENAIEDHNNPVQGGAFIKFAHTSPTAPAVNFYLNSSKISGLAPTASGEEQGLSFTTTSVFPSSFGYSNVPAGTHNLQAISPAAAGGAVVAQGNVALAEGGHYTAFLLGLAEPYETLLVESKMPEANYSRSYIRVVNVAENAPSALDAVVVRTATSETAETRTSIGNDVSYKGQTDYVAIDAQGSYVVELTLEGAEGPVVLKSASFSPIAGRVYTLIVRGDFATAAGSLLIRDR</sequence>
<organism evidence="3 4">
    <name type="scientific">Pontibacter mucosus</name>
    <dbReference type="NCBI Taxonomy" id="1649266"/>
    <lineage>
        <taxon>Bacteria</taxon>
        <taxon>Pseudomonadati</taxon>
        <taxon>Bacteroidota</taxon>
        <taxon>Cytophagia</taxon>
        <taxon>Cytophagales</taxon>
        <taxon>Hymenobacteraceae</taxon>
        <taxon>Pontibacter</taxon>
    </lineage>
</organism>
<dbReference type="OrthoDB" id="941956at2"/>
<evidence type="ECO:0000313" key="3">
    <source>
        <dbReference type="EMBL" id="PTX18376.1"/>
    </source>
</evidence>
<dbReference type="Pfam" id="PF14344">
    <property type="entry name" value="DUF4397"/>
    <property type="match status" value="1"/>
</dbReference>
<keyword evidence="4" id="KW-1185">Reference proteome</keyword>
<keyword evidence="1" id="KW-0732">Signal</keyword>
<evidence type="ECO:0000256" key="1">
    <source>
        <dbReference type="SAM" id="SignalP"/>
    </source>
</evidence>
<dbReference type="AlphaFoldDB" id="A0A2T5YGE8"/>
<dbReference type="Proteomes" id="UP000244225">
    <property type="component" value="Unassembled WGS sequence"/>
</dbReference>
<protein>
    <submittedName>
        <fullName evidence="3">Uncharacterized protein DUF4397</fullName>
    </submittedName>
</protein>
<evidence type="ECO:0000313" key="4">
    <source>
        <dbReference type="Proteomes" id="UP000244225"/>
    </source>
</evidence>
<dbReference type="PROSITE" id="PS51257">
    <property type="entry name" value="PROKAR_LIPOPROTEIN"/>
    <property type="match status" value="1"/>
</dbReference>
<feature type="signal peptide" evidence="1">
    <location>
        <begin position="1"/>
        <end position="25"/>
    </location>
</feature>
<comment type="caution">
    <text evidence="3">The sequence shown here is derived from an EMBL/GenBank/DDBJ whole genome shotgun (WGS) entry which is preliminary data.</text>
</comment>
<dbReference type="EMBL" id="QBKI01000006">
    <property type="protein sequence ID" value="PTX18376.1"/>
    <property type="molecule type" value="Genomic_DNA"/>
</dbReference>
<dbReference type="InterPro" id="IPR025510">
    <property type="entry name" value="DUF4397"/>
</dbReference>
<name>A0A2T5YGE8_9BACT</name>
<accession>A0A2T5YGE8</accession>
<feature type="chain" id="PRO_5015413884" evidence="1">
    <location>
        <begin position="26"/>
        <end position="255"/>
    </location>
</feature>
<proteinExistence type="predicted"/>
<evidence type="ECO:0000259" key="2">
    <source>
        <dbReference type="Pfam" id="PF14344"/>
    </source>
</evidence>